<dbReference type="InterPro" id="IPR027417">
    <property type="entry name" value="P-loop_NTPase"/>
</dbReference>
<comment type="caution">
    <text evidence="15">The sequence shown here is derived from an EMBL/GenBank/DDBJ whole genome shotgun (WGS) entry which is preliminary data.</text>
</comment>
<gene>
    <name evidence="13 15" type="primary">lpxK</name>
    <name evidence="15" type="ORF">QWI16_11055</name>
</gene>
<keyword evidence="10 13" id="KW-0067">ATP-binding</keyword>
<sequence length="344" mass="38457">MTAEDPTEARWLAAWYGRRRWVYWLLPLEGLFRFVSAVRRWWLQRWRQVRVPVPVIVVGNISVGGTGKTPVIVALVKYLQKRGHKVGVISRGYGSRAPEYPYVVSAASSAEQAGDEPLAIWRASGCAVCIDADRVAAARTLVQAGCTVLLSDDGLQHYRLGRDIEIAVVDAARGLGNGHCLPVGPLREPAARLQVVDFVIANQTQDDRESDIVSGAYKMRLQPKHWFRVQDLEVLPLEQIPRGSGVHAVAGIGNPQRFFDTLTRLGLAPQCHIYRDHHVFTPANFRFQTPLPVVMTSKDAVKCQPFAQPDWLALEVDAVIDKRFWPALDAALEARTSEIEERRL</sequence>
<dbReference type="NCBIfam" id="TIGR00682">
    <property type="entry name" value="lpxK"/>
    <property type="match status" value="1"/>
</dbReference>
<dbReference type="SUPFAM" id="SSF52540">
    <property type="entry name" value="P-loop containing nucleoside triphosphate hydrolases"/>
    <property type="match status" value="1"/>
</dbReference>
<comment type="pathway">
    <text evidence="2 13">Glycolipid biosynthesis; lipid IV(A) biosynthesis; lipid IV(A) from (3R)-3-hydroxytetradecanoyl-[acyl-carrier-protein] and UDP-N-acetyl-alpha-D-glucosamine: step 6/6.</text>
</comment>
<reference evidence="15" key="1">
    <citation type="submission" date="2023-07" db="EMBL/GenBank/DDBJ databases">
        <title>Gilvimarinus algae sp. nov., isolated from the surface of Kelp.</title>
        <authorList>
            <person name="Sun Y.Y."/>
            <person name="Gong Y."/>
            <person name="Du Z.J."/>
        </authorList>
    </citation>
    <scope>NUCLEOTIDE SEQUENCE</scope>
    <source>
        <strain evidence="15">SDUM040014</strain>
    </source>
</reference>
<evidence type="ECO:0000256" key="14">
    <source>
        <dbReference type="SAM" id="Phobius"/>
    </source>
</evidence>
<evidence type="ECO:0000256" key="4">
    <source>
        <dbReference type="ARBA" id="ARBA00016436"/>
    </source>
</evidence>
<keyword evidence="9 13" id="KW-0418">Kinase</keyword>
<protein>
    <recommendedName>
        <fullName evidence="4 13">Tetraacyldisaccharide 4'-kinase</fullName>
        <ecNumber evidence="3 13">2.7.1.130</ecNumber>
    </recommendedName>
    <alternativeName>
        <fullName evidence="12 13">Lipid A 4'-kinase</fullName>
    </alternativeName>
</protein>
<dbReference type="InterPro" id="IPR003758">
    <property type="entry name" value="LpxK"/>
</dbReference>
<evidence type="ECO:0000313" key="15">
    <source>
        <dbReference type="EMBL" id="MDO3382709.1"/>
    </source>
</evidence>
<proteinExistence type="inferred from homology"/>
<dbReference type="Gene3D" id="3.40.50.300">
    <property type="entry name" value="P-loop containing nucleotide triphosphate hydrolases"/>
    <property type="match status" value="1"/>
</dbReference>
<keyword evidence="14" id="KW-0472">Membrane</keyword>
<dbReference type="HAMAP" id="MF_00409">
    <property type="entry name" value="LpxK"/>
    <property type="match status" value="1"/>
</dbReference>
<feature type="binding site" evidence="13">
    <location>
        <begin position="62"/>
        <end position="69"/>
    </location>
    <ligand>
        <name>ATP</name>
        <dbReference type="ChEBI" id="CHEBI:30616"/>
    </ligand>
</feature>
<keyword evidence="11 13" id="KW-0443">Lipid metabolism</keyword>
<evidence type="ECO:0000256" key="2">
    <source>
        <dbReference type="ARBA" id="ARBA00004870"/>
    </source>
</evidence>
<comment type="similarity">
    <text evidence="13">Belongs to the LpxK family.</text>
</comment>
<dbReference type="RefSeq" id="WP_302713110.1">
    <property type="nucleotide sequence ID" value="NZ_JAULRT010000052.1"/>
</dbReference>
<evidence type="ECO:0000256" key="5">
    <source>
        <dbReference type="ARBA" id="ARBA00022516"/>
    </source>
</evidence>
<dbReference type="PANTHER" id="PTHR42724">
    <property type="entry name" value="TETRAACYLDISACCHARIDE 4'-KINASE"/>
    <property type="match status" value="1"/>
</dbReference>
<keyword evidence="7 13" id="KW-0808">Transferase</keyword>
<evidence type="ECO:0000256" key="3">
    <source>
        <dbReference type="ARBA" id="ARBA00012071"/>
    </source>
</evidence>
<evidence type="ECO:0000256" key="7">
    <source>
        <dbReference type="ARBA" id="ARBA00022679"/>
    </source>
</evidence>
<evidence type="ECO:0000256" key="11">
    <source>
        <dbReference type="ARBA" id="ARBA00023098"/>
    </source>
</evidence>
<dbReference type="Pfam" id="PF02606">
    <property type="entry name" value="LpxK"/>
    <property type="match status" value="1"/>
</dbReference>
<evidence type="ECO:0000256" key="8">
    <source>
        <dbReference type="ARBA" id="ARBA00022741"/>
    </source>
</evidence>
<keyword evidence="5 13" id="KW-0444">Lipid biosynthesis</keyword>
<organism evidence="15 16">
    <name type="scientific">Gilvimarinus algae</name>
    <dbReference type="NCBI Taxonomy" id="3058037"/>
    <lineage>
        <taxon>Bacteria</taxon>
        <taxon>Pseudomonadati</taxon>
        <taxon>Pseudomonadota</taxon>
        <taxon>Gammaproteobacteria</taxon>
        <taxon>Cellvibrionales</taxon>
        <taxon>Cellvibrionaceae</taxon>
        <taxon>Gilvimarinus</taxon>
    </lineage>
</organism>
<feature type="transmembrane region" description="Helical" evidence="14">
    <location>
        <begin position="21"/>
        <end position="42"/>
    </location>
</feature>
<comment type="catalytic activity">
    <reaction evidence="13">
        <text>a lipid A disaccharide + ATP = a lipid IVA + ADP + H(+)</text>
        <dbReference type="Rhea" id="RHEA:67840"/>
        <dbReference type="ChEBI" id="CHEBI:15378"/>
        <dbReference type="ChEBI" id="CHEBI:30616"/>
        <dbReference type="ChEBI" id="CHEBI:176343"/>
        <dbReference type="ChEBI" id="CHEBI:176425"/>
        <dbReference type="ChEBI" id="CHEBI:456216"/>
        <dbReference type="EC" id="2.7.1.130"/>
    </reaction>
</comment>
<evidence type="ECO:0000256" key="10">
    <source>
        <dbReference type="ARBA" id="ARBA00022840"/>
    </source>
</evidence>
<evidence type="ECO:0000256" key="1">
    <source>
        <dbReference type="ARBA" id="ARBA00002274"/>
    </source>
</evidence>
<dbReference type="EMBL" id="JAULRT010000052">
    <property type="protein sequence ID" value="MDO3382709.1"/>
    <property type="molecule type" value="Genomic_DNA"/>
</dbReference>
<keyword evidence="14" id="KW-1133">Transmembrane helix</keyword>
<keyword evidence="14" id="KW-0812">Transmembrane</keyword>
<evidence type="ECO:0000256" key="13">
    <source>
        <dbReference type="HAMAP-Rule" id="MF_00409"/>
    </source>
</evidence>
<dbReference type="Proteomes" id="UP001168380">
    <property type="component" value="Unassembled WGS sequence"/>
</dbReference>
<evidence type="ECO:0000256" key="12">
    <source>
        <dbReference type="ARBA" id="ARBA00029757"/>
    </source>
</evidence>
<evidence type="ECO:0000256" key="9">
    <source>
        <dbReference type="ARBA" id="ARBA00022777"/>
    </source>
</evidence>
<dbReference type="GO" id="GO:0009029">
    <property type="term" value="F:lipid-A 4'-kinase activity"/>
    <property type="evidence" value="ECO:0007669"/>
    <property type="project" value="UniProtKB-EC"/>
</dbReference>
<accession>A0ABT8TF49</accession>
<keyword evidence="16" id="KW-1185">Reference proteome</keyword>
<name>A0ABT8TF49_9GAMM</name>
<evidence type="ECO:0000313" key="16">
    <source>
        <dbReference type="Proteomes" id="UP001168380"/>
    </source>
</evidence>
<keyword evidence="8 13" id="KW-0547">Nucleotide-binding</keyword>
<comment type="function">
    <text evidence="1 13">Transfers the gamma-phosphate of ATP to the 4'-position of a tetraacyldisaccharide 1-phosphate intermediate (termed DS-1-P) to form tetraacyldisaccharide 1,4'-bis-phosphate (lipid IVA).</text>
</comment>
<evidence type="ECO:0000256" key="6">
    <source>
        <dbReference type="ARBA" id="ARBA00022556"/>
    </source>
</evidence>
<keyword evidence="6 13" id="KW-0441">Lipid A biosynthesis</keyword>
<dbReference type="PANTHER" id="PTHR42724:SF1">
    <property type="entry name" value="TETRAACYLDISACCHARIDE 4'-KINASE, MITOCHONDRIAL-RELATED"/>
    <property type="match status" value="1"/>
</dbReference>
<dbReference type="EC" id="2.7.1.130" evidence="3 13"/>